<proteinExistence type="predicted"/>
<dbReference type="RefSeq" id="XP_013320265.1">
    <property type="nucleotide sequence ID" value="XM_013464811.1"/>
</dbReference>
<name>A0A0D2C494_9EURO</name>
<dbReference type="HOGENOM" id="CLU_051118_1_1_1"/>
<feature type="transmembrane region" description="Helical" evidence="2">
    <location>
        <begin position="272"/>
        <end position="291"/>
    </location>
</feature>
<feature type="region of interest" description="Disordered" evidence="1">
    <location>
        <begin position="1"/>
        <end position="29"/>
    </location>
</feature>
<feature type="transmembrane region" description="Helical" evidence="2">
    <location>
        <begin position="326"/>
        <end position="345"/>
    </location>
</feature>
<dbReference type="GeneID" id="25326024"/>
<keyword evidence="2" id="KW-0812">Transmembrane</keyword>
<feature type="transmembrane region" description="Helical" evidence="2">
    <location>
        <begin position="303"/>
        <end position="319"/>
    </location>
</feature>
<feature type="compositionally biased region" description="Polar residues" evidence="1">
    <location>
        <begin position="12"/>
        <end position="29"/>
    </location>
</feature>
<keyword evidence="5" id="KW-1185">Reference proteome</keyword>
<dbReference type="Proteomes" id="UP000054342">
    <property type="component" value="Unassembled WGS sequence"/>
</dbReference>
<evidence type="ECO:0000313" key="4">
    <source>
        <dbReference type="EMBL" id="KIW59681.1"/>
    </source>
</evidence>
<reference evidence="4 5" key="1">
    <citation type="submission" date="2015-01" db="EMBL/GenBank/DDBJ databases">
        <title>The Genome Sequence of Exophiala xenobiotica CBS118157.</title>
        <authorList>
            <consortium name="The Broad Institute Genomics Platform"/>
            <person name="Cuomo C."/>
            <person name="de Hoog S."/>
            <person name="Gorbushina A."/>
            <person name="Stielow B."/>
            <person name="Teixiera M."/>
            <person name="Abouelleil A."/>
            <person name="Chapman S.B."/>
            <person name="Priest M."/>
            <person name="Young S.K."/>
            <person name="Wortman J."/>
            <person name="Nusbaum C."/>
            <person name="Birren B."/>
        </authorList>
    </citation>
    <scope>NUCLEOTIDE SEQUENCE [LARGE SCALE GENOMIC DNA]</scope>
    <source>
        <strain evidence="4 5">CBS 118157</strain>
    </source>
</reference>
<evidence type="ECO:0000313" key="5">
    <source>
        <dbReference type="Proteomes" id="UP000054342"/>
    </source>
</evidence>
<organism evidence="4 5">
    <name type="scientific">Exophiala xenobiotica</name>
    <dbReference type="NCBI Taxonomy" id="348802"/>
    <lineage>
        <taxon>Eukaryota</taxon>
        <taxon>Fungi</taxon>
        <taxon>Dikarya</taxon>
        <taxon>Ascomycota</taxon>
        <taxon>Pezizomycotina</taxon>
        <taxon>Eurotiomycetes</taxon>
        <taxon>Chaetothyriomycetidae</taxon>
        <taxon>Chaetothyriales</taxon>
        <taxon>Herpotrichiellaceae</taxon>
        <taxon>Exophiala</taxon>
    </lineage>
</organism>
<sequence>MGMSTGTTTTSPIQMQQLPANQSQSQPVLQAPVRQSTGGSLSAKLAAARPIQSFLTVTSSQGSQQQTFSDDEKRTWAFKFKGYPALARWMGASEDFFLIRRFGDLNARVLLAMQDDIMQLEERLQTIDKRYEDAFFDKATQKPLTPSRNDTLRCDPDPERRQILGKLRPMLKEYNESVVAFSDMRARTTANERQIANLENWVYYNYPGAIDPEETKFVKHHEDLIPIITKGRSPLRHLVEKSRKLRSCGLFSVSKSGGTPTSSFYSGRKMDAFTNAVIIVLGLMMLFGPIWWLNAMQSADGKLGIITGFTFLFTIVLVCSSVEQPFQILAGTAAYAAVLMVFMQTTSSQT</sequence>
<dbReference type="Pfam" id="PF20237">
    <property type="entry name" value="DUF6594"/>
    <property type="match status" value="1"/>
</dbReference>
<keyword evidence="2" id="KW-0472">Membrane</keyword>
<feature type="compositionally biased region" description="Low complexity" evidence="1">
    <location>
        <begin position="1"/>
        <end position="11"/>
    </location>
</feature>
<dbReference type="AlphaFoldDB" id="A0A0D2C494"/>
<accession>A0A0D2C494</accession>
<feature type="domain" description="DUF6594" evidence="3">
    <location>
        <begin position="83"/>
        <end position="340"/>
    </location>
</feature>
<dbReference type="STRING" id="348802.A0A0D2C494"/>
<dbReference type="InterPro" id="IPR046529">
    <property type="entry name" value="DUF6594"/>
</dbReference>
<gene>
    <name evidence="4" type="ORF">PV05_04116</name>
</gene>
<dbReference type="PANTHER" id="PTHR34502:SF4">
    <property type="entry name" value="DUF6594 DOMAIN-CONTAINING PROTEIN"/>
    <property type="match status" value="1"/>
</dbReference>
<dbReference type="EMBL" id="KN847318">
    <property type="protein sequence ID" value="KIW59681.1"/>
    <property type="molecule type" value="Genomic_DNA"/>
</dbReference>
<dbReference type="PANTHER" id="PTHR34502">
    <property type="entry name" value="DUF6594 DOMAIN-CONTAINING PROTEIN-RELATED"/>
    <property type="match status" value="1"/>
</dbReference>
<evidence type="ECO:0000256" key="1">
    <source>
        <dbReference type="SAM" id="MobiDB-lite"/>
    </source>
</evidence>
<keyword evidence="2" id="KW-1133">Transmembrane helix</keyword>
<evidence type="ECO:0000259" key="3">
    <source>
        <dbReference type="Pfam" id="PF20237"/>
    </source>
</evidence>
<dbReference type="OrthoDB" id="5416037at2759"/>
<protein>
    <recommendedName>
        <fullName evidence="3">DUF6594 domain-containing protein</fullName>
    </recommendedName>
</protein>
<evidence type="ECO:0000256" key="2">
    <source>
        <dbReference type="SAM" id="Phobius"/>
    </source>
</evidence>